<dbReference type="AlphaFoldDB" id="A0A8D0ENW2"/>
<reference evidence="2" key="1">
    <citation type="submission" date="2025-08" db="UniProtKB">
        <authorList>
            <consortium name="Ensembl"/>
        </authorList>
    </citation>
    <scope>IDENTIFICATION</scope>
</reference>
<feature type="domain" description="Protein argonaute N-terminal" evidence="1">
    <location>
        <begin position="35"/>
        <end position="104"/>
    </location>
</feature>
<name>A0A8D0ENW2_STROC</name>
<reference evidence="2" key="2">
    <citation type="submission" date="2025-09" db="UniProtKB">
        <authorList>
            <consortium name="Ensembl"/>
        </authorList>
    </citation>
    <scope>IDENTIFICATION</scope>
</reference>
<protein>
    <recommendedName>
        <fullName evidence="1">Protein argonaute N-terminal domain-containing protein</fullName>
    </recommendedName>
</protein>
<dbReference type="InterPro" id="IPR036085">
    <property type="entry name" value="PAZ_dom_sf"/>
</dbReference>
<evidence type="ECO:0000313" key="3">
    <source>
        <dbReference type="Proteomes" id="UP000694551"/>
    </source>
</evidence>
<dbReference type="SUPFAM" id="SSF101690">
    <property type="entry name" value="PAZ domain"/>
    <property type="match status" value="1"/>
</dbReference>
<evidence type="ECO:0000313" key="2">
    <source>
        <dbReference type="Ensembl" id="ENSSOCP00000002535.1"/>
    </source>
</evidence>
<dbReference type="Proteomes" id="UP000694551">
    <property type="component" value="Unplaced"/>
</dbReference>
<proteinExistence type="predicted"/>
<dbReference type="Pfam" id="PF16486">
    <property type="entry name" value="ArgoN"/>
    <property type="match status" value="1"/>
</dbReference>
<sequence>MKEKWASVHLELTRPVGAQPLLMVPRRPGYGTMGKPIKLLANCFQVEIPKIDVYLYEVDIKPDKCPRRVNREVVDSMVQHFKVTIFGDRRPVYDGKRSLYTANPSATHMCAVHDRFLYLHQRIMLIW</sequence>
<evidence type="ECO:0000259" key="1">
    <source>
        <dbReference type="Pfam" id="PF16486"/>
    </source>
</evidence>
<accession>A0A8D0ENW2</accession>
<keyword evidence="3" id="KW-1185">Reference proteome</keyword>
<dbReference type="Ensembl" id="ENSSOCT00000002594.1">
    <property type="protein sequence ID" value="ENSSOCP00000002535.1"/>
    <property type="gene ID" value="ENSSOCG00000001854.1"/>
</dbReference>
<dbReference type="InterPro" id="IPR032474">
    <property type="entry name" value="Argonaute_N"/>
</dbReference>
<organism evidence="2 3">
    <name type="scientific">Strix occidentalis caurina</name>
    <name type="common">northern spotted owl</name>
    <dbReference type="NCBI Taxonomy" id="311401"/>
    <lineage>
        <taxon>Eukaryota</taxon>
        <taxon>Metazoa</taxon>
        <taxon>Chordata</taxon>
        <taxon>Craniata</taxon>
        <taxon>Vertebrata</taxon>
        <taxon>Euteleostomi</taxon>
        <taxon>Archelosauria</taxon>
        <taxon>Archosauria</taxon>
        <taxon>Dinosauria</taxon>
        <taxon>Saurischia</taxon>
        <taxon>Theropoda</taxon>
        <taxon>Coelurosauria</taxon>
        <taxon>Aves</taxon>
        <taxon>Neognathae</taxon>
        <taxon>Neoaves</taxon>
        <taxon>Telluraves</taxon>
        <taxon>Strigiformes</taxon>
        <taxon>Strigidae</taxon>
        <taxon>Strix</taxon>
    </lineage>
</organism>